<sequence length="76" mass="8619">MLAKIEIYRKSSFGILWNATAKKRLITTNKGLWTDGLSKKPSSFVQCVNRFSCKQAENVLKEASSTMYHVTSTYNP</sequence>
<dbReference type="EMBL" id="MJEQ01004368">
    <property type="protein sequence ID" value="OIT21390.1"/>
    <property type="molecule type" value="Genomic_DNA"/>
</dbReference>
<gene>
    <name evidence="1" type="ORF">A4A49_35033</name>
</gene>
<dbReference type="AlphaFoldDB" id="A0A1J6JW91"/>
<evidence type="ECO:0000313" key="2">
    <source>
        <dbReference type="Proteomes" id="UP000187609"/>
    </source>
</evidence>
<keyword evidence="2" id="KW-1185">Reference proteome</keyword>
<protein>
    <submittedName>
        <fullName evidence="1">Uncharacterized protein</fullName>
    </submittedName>
</protein>
<name>A0A1J6JW91_NICAT</name>
<dbReference type="Proteomes" id="UP000187609">
    <property type="component" value="Unassembled WGS sequence"/>
</dbReference>
<dbReference type="Gramene" id="OIT21390">
    <property type="protein sequence ID" value="OIT21390"/>
    <property type="gene ID" value="A4A49_35033"/>
</dbReference>
<accession>A0A1J6JW91</accession>
<comment type="caution">
    <text evidence="1">The sequence shown here is derived from an EMBL/GenBank/DDBJ whole genome shotgun (WGS) entry which is preliminary data.</text>
</comment>
<proteinExistence type="predicted"/>
<evidence type="ECO:0000313" key="1">
    <source>
        <dbReference type="EMBL" id="OIT21390.1"/>
    </source>
</evidence>
<organism evidence="1 2">
    <name type="scientific">Nicotiana attenuata</name>
    <name type="common">Coyote tobacco</name>
    <dbReference type="NCBI Taxonomy" id="49451"/>
    <lineage>
        <taxon>Eukaryota</taxon>
        <taxon>Viridiplantae</taxon>
        <taxon>Streptophyta</taxon>
        <taxon>Embryophyta</taxon>
        <taxon>Tracheophyta</taxon>
        <taxon>Spermatophyta</taxon>
        <taxon>Magnoliopsida</taxon>
        <taxon>eudicotyledons</taxon>
        <taxon>Gunneridae</taxon>
        <taxon>Pentapetalae</taxon>
        <taxon>asterids</taxon>
        <taxon>lamiids</taxon>
        <taxon>Solanales</taxon>
        <taxon>Solanaceae</taxon>
        <taxon>Nicotianoideae</taxon>
        <taxon>Nicotianeae</taxon>
        <taxon>Nicotiana</taxon>
    </lineage>
</organism>
<reference evidence="1" key="1">
    <citation type="submission" date="2016-11" db="EMBL/GenBank/DDBJ databases">
        <title>The genome of Nicotiana attenuata.</title>
        <authorList>
            <person name="Xu S."/>
            <person name="Brockmoeller T."/>
            <person name="Gaquerel E."/>
            <person name="Navarro A."/>
            <person name="Kuhl H."/>
            <person name="Gase K."/>
            <person name="Ling Z."/>
            <person name="Zhou W."/>
            <person name="Kreitzer C."/>
            <person name="Stanke M."/>
            <person name="Tang H."/>
            <person name="Lyons E."/>
            <person name="Pandey P."/>
            <person name="Pandey S.P."/>
            <person name="Timmermann B."/>
            <person name="Baldwin I.T."/>
        </authorList>
    </citation>
    <scope>NUCLEOTIDE SEQUENCE [LARGE SCALE GENOMIC DNA]</scope>
    <source>
        <strain evidence="1">UT</strain>
    </source>
</reference>